<reference evidence="2" key="1">
    <citation type="submission" date="2017-03" db="EMBL/GenBank/DDBJ databases">
        <title>Phytopthora megakarya and P. palmivora, two closely related causual agents of cacao black pod achieved similar genome size and gene model numbers by different mechanisms.</title>
        <authorList>
            <person name="Ali S."/>
            <person name="Shao J."/>
            <person name="Larry D.J."/>
            <person name="Kronmiller B."/>
            <person name="Shen D."/>
            <person name="Strem M.D."/>
            <person name="Melnick R.L."/>
            <person name="Guiltinan M.J."/>
            <person name="Tyler B.M."/>
            <person name="Meinhardt L.W."/>
            <person name="Bailey B.A."/>
        </authorList>
    </citation>
    <scope>NUCLEOTIDE SEQUENCE [LARGE SCALE GENOMIC DNA]</scope>
    <source>
        <strain evidence="2">zdho120</strain>
    </source>
</reference>
<keyword evidence="2" id="KW-1185">Reference proteome</keyword>
<dbReference type="GO" id="GO:0016740">
    <property type="term" value="F:transferase activity"/>
    <property type="evidence" value="ECO:0007669"/>
    <property type="project" value="UniProtKB-KW"/>
</dbReference>
<protein>
    <submittedName>
        <fullName evidence="1">Para-hydroxybenzoate-polyprenyltransferase</fullName>
    </submittedName>
</protein>
<keyword evidence="1" id="KW-0808">Transferase</keyword>
<name>A0A225VEY6_9STRA</name>
<evidence type="ECO:0000313" key="2">
    <source>
        <dbReference type="Proteomes" id="UP000198211"/>
    </source>
</evidence>
<dbReference type="Proteomes" id="UP000198211">
    <property type="component" value="Unassembled WGS sequence"/>
</dbReference>
<gene>
    <name evidence="1" type="ORF">PHMEG_00024924</name>
</gene>
<accession>A0A225VEY6</accession>
<dbReference type="EMBL" id="NBNE01005569">
    <property type="protein sequence ID" value="OWZ03357.1"/>
    <property type="molecule type" value="Genomic_DNA"/>
</dbReference>
<organism evidence="1 2">
    <name type="scientific">Phytophthora megakarya</name>
    <dbReference type="NCBI Taxonomy" id="4795"/>
    <lineage>
        <taxon>Eukaryota</taxon>
        <taxon>Sar</taxon>
        <taxon>Stramenopiles</taxon>
        <taxon>Oomycota</taxon>
        <taxon>Peronosporomycetes</taxon>
        <taxon>Peronosporales</taxon>
        <taxon>Peronosporaceae</taxon>
        <taxon>Phytophthora</taxon>
    </lineage>
</organism>
<dbReference type="AlphaFoldDB" id="A0A225VEY6"/>
<comment type="caution">
    <text evidence="1">The sequence shown here is derived from an EMBL/GenBank/DDBJ whole genome shotgun (WGS) entry which is preliminary data.</text>
</comment>
<sequence>MPEDSDRALQRVVAVAYREKCMEGDVLENSGKGVAWRAVERFPGLFRATDPRVNLNKARDWRNKRSALQMHWRMMDS</sequence>
<evidence type="ECO:0000313" key="1">
    <source>
        <dbReference type="EMBL" id="OWZ03357.1"/>
    </source>
</evidence>
<proteinExistence type="predicted"/>